<dbReference type="GO" id="GO:0045944">
    <property type="term" value="P:positive regulation of transcription by RNA polymerase II"/>
    <property type="evidence" value="ECO:0007669"/>
    <property type="project" value="TreeGrafter"/>
</dbReference>
<evidence type="ECO:0000256" key="1">
    <source>
        <dbReference type="PROSITE-ProRule" id="PRU00042"/>
    </source>
</evidence>
<feature type="region of interest" description="Disordered" evidence="2">
    <location>
        <begin position="232"/>
        <end position="306"/>
    </location>
</feature>
<dbReference type="GO" id="GO:0008270">
    <property type="term" value="F:zinc ion binding"/>
    <property type="evidence" value="ECO:0007669"/>
    <property type="project" value="UniProtKB-KW"/>
</dbReference>
<accession>A0A7R9E2X4</accession>
<dbReference type="AlphaFoldDB" id="A0A7R9E2X4"/>
<reference evidence="4" key="1">
    <citation type="submission" date="2020-11" db="EMBL/GenBank/DDBJ databases">
        <authorList>
            <person name="Tran Van P."/>
        </authorList>
    </citation>
    <scope>NUCLEOTIDE SEQUENCE</scope>
</reference>
<dbReference type="PANTHER" id="PTHR12451">
    <property type="entry name" value="TRANSCRIPTION FACTOR CASTOR PROTEIN MING -RELATED"/>
    <property type="match status" value="1"/>
</dbReference>
<dbReference type="PANTHER" id="PTHR12451:SF0">
    <property type="entry name" value="ZINC FINGER PROTEIN CASTOR HOMOLOG 1"/>
    <property type="match status" value="1"/>
</dbReference>
<feature type="compositionally biased region" description="Basic and acidic residues" evidence="2">
    <location>
        <begin position="280"/>
        <end position="290"/>
    </location>
</feature>
<dbReference type="EMBL" id="OB793114">
    <property type="protein sequence ID" value="CAD7426119.1"/>
    <property type="molecule type" value="Genomic_DNA"/>
</dbReference>
<dbReference type="GO" id="GO:0000981">
    <property type="term" value="F:DNA-binding transcription factor activity, RNA polymerase II-specific"/>
    <property type="evidence" value="ECO:0007669"/>
    <property type="project" value="TreeGrafter"/>
</dbReference>
<sequence length="1224" mass="138624">MNKSSVFKEWLAKVLSGLDTMSTLTSPSLVSPPTSCTLNSLCRQVEETQSNGEKHRGITSHSMDMLSSSNVHHHCNNGDDDRETTGIHKQEYLSMVESHHSYRSVMEQDYEEEMTDFESEADYEEIDSESMVVSENNASLDVTMTTTTIAYTTSNLPAETVISNEQQLLPKRNKRKNFKPRNILCADDEVEDILVHSGQNKVKEICDSDVDENTQLDSYETNISLNLSEFSTKDTKTSAPSIAASKSRRKPMIAPQRRFVPYPNAMRANAGAPMDLSYSSRDDEVSRPTDNESGEDATEPSGHEYHPHSIYSITKEIDSPQKSFQPKHISSSSSSSSSNSVHKLYPRHEQLFNYHENDTVSQAESCNSERLQCISPTPQNNTVNNGRCSPINYPHRSGPNVLTPEQLNQQYLMNHHLVQNHLNHQQGTDASTMKEYAENTMKELLSIYGLNSSDMAETITRNVPMANFSSGKILETLSLKHLPNAQIHVDSSYLPPISPSQISTRPCTPLSPLQKSSSGPVTAHMLAVAHGTNPQFLNQHGDHQSAVMYESIRHKMTDSMAKLAGLSSSPIMGNPRVLLPQNMATILTLAALQEQRQAGGKGTDHGTSSPSHDPNKTPGGPHSVPRLSSLSPARDNISGGKPTVPIDYSRYVKRFCSALECGSTYCKDLNYREHFHCLDCNSRVFIKKEEMIRHFKWHKKRDESLQHGFMRYSPMDDCSDRYRGCSHNRKQTHYHCIKEGCDKVYISTSDVQMHANYHRKDSAIIQEGFQRFRATEECGAAYCSFYGQRTTHFHCRRDNCKYTFKNKADMEKHKTYHIKDEQLSRDGFKKFMKHESCPFENCRFSRVCNHIHCIRTGCNYVLHSSGQLFSHKRKHERQDSEMAYRKFKLAQSMIKTFNDGPQLSSSMVHAYNEQLSQHSDTSVSSIQTSVIQQCPGGVGISESRDNYSNGENSSDEGHSPMLQNTRQHSTFPTKYLPLEAGMEDVVSASQYILPSSESLPSSAMDLSTVLPSTNPTPWTNEDYWQKYLARYLINEKCVGGGQCELVFKEHYHCMAEGCEMIFRSMDGVREHTRNHEQQEHVSETFFITETGLEGSSCQCEEDCPYQNKEKHYHCTWENCREIILPSDKPFRRLDHYKMHEYSRKLSLTKDPLTMTHLATSIDGMFRRKRGRPPKNRVIETSLCELVHESLIYQGIVSNVDIYMSTRKRVVGSSEPVVGSPEPAP</sequence>
<dbReference type="InterPro" id="IPR013087">
    <property type="entry name" value="Znf_C2H2_type"/>
</dbReference>
<dbReference type="GO" id="GO:0005634">
    <property type="term" value="C:nucleus"/>
    <property type="evidence" value="ECO:0007669"/>
    <property type="project" value="TreeGrafter"/>
</dbReference>
<feature type="region of interest" description="Disordered" evidence="2">
    <location>
        <begin position="937"/>
        <end position="965"/>
    </location>
</feature>
<dbReference type="GO" id="GO:0045664">
    <property type="term" value="P:regulation of neuron differentiation"/>
    <property type="evidence" value="ECO:0007669"/>
    <property type="project" value="TreeGrafter"/>
</dbReference>
<protein>
    <recommendedName>
        <fullName evidence="3">C2H2-type domain-containing protein</fullName>
    </recommendedName>
</protein>
<keyword evidence="1" id="KW-0863">Zinc-finger</keyword>
<evidence type="ECO:0000313" key="4">
    <source>
        <dbReference type="EMBL" id="CAD7426119.1"/>
    </source>
</evidence>
<feature type="compositionally biased region" description="Low complexity" evidence="2">
    <location>
        <begin position="330"/>
        <end position="340"/>
    </location>
</feature>
<dbReference type="InterPro" id="IPR040373">
    <property type="entry name" value="CASZ1"/>
</dbReference>
<organism evidence="4">
    <name type="scientific">Timema monikensis</name>
    <dbReference type="NCBI Taxonomy" id="170555"/>
    <lineage>
        <taxon>Eukaryota</taxon>
        <taxon>Metazoa</taxon>
        <taxon>Ecdysozoa</taxon>
        <taxon>Arthropoda</taxon>
        <taxon>Hexapoda</taxon>
        <taxon>Insecta</taxon>
        <taxon>Pterygota</taxon>
        <taxon>Neoptera</taxon>
        <taxon>Polyneoptera</taxon>
        <taxon>Phasmatodea</taxon>
        <taxon>Timematodea</taxon>
        <taxon>Timematoidea</taxon>
        <taxon>Timematidae</taxon>
        <taxon>Timema</taxon>
    </lineage>
</organism>
<feature type="region of interest" description="Disordered" evidence="2">
    <location>
        <begin position="320"/>
        <end position="342"/>
    </location>
</feature>
<dbReference type="PROSITE" id="PS00028">
    <property type="entry name" value="ZINC_FINGER_C2H2_1"/>
    <property type="match status" value="4"/>
</dbReference>
<evidence type="ECO:0000256" key="2">
    <source>
        <dbReference type="SAM" id="MobiDB-lite"/>
    </source>
</evidence>
<dbReference type="PROSITE" id="PS50157">
    <property type="entry name" value="ZINC_FINGER_C2H2_2"/>
    <property type="match status" value="2"/>
</dbReference>
<proteinExistence type="predicted"/>
<name>A0A7R9E2X4_9NEOP</name>
<dbReference type="GO" id="GO:0000977">
    <property type="term" value="F:RNA polymerase II transcription regulatory region sequence-specific DNA binding"/>
    <property type="evidence" value="ECO:0007669"/>
    <property type="project" value="TreeGrafter"/>
</dbReference>
<gene>
    <name evidence="4" type="ORF">TMSB3V08_LOCUS3013</name>
</gene>
<dbReference type="SMART" id="SM00355">
    <property type="entry name" value="ZnF_C2H2"/>
    <property type="match status" value="6"/>
</dbReference>
<evidence type="ECO:0000259" key="3">
    <source>
        <dbReference type="PROSITE" id="PS50157"/>
    </source>
</evidence>
<feature type="domain" description="C2H2-type" evidence="3">
    <location>
        <begin position="793"/>
        <end position="822"/>
    </location>
</feature>
<feature type="domain" description="C2H2-type" evidence="3">
    <location>
        <begin position="1051"/>
        <end position="1080"/>
    </location>
</feature>
<keyword evidence="1" id="KW-0862">Zinc</keyword>
<keyword evidence="1" id="KW-0479">Metal-binding</keyword>
<feature type="region of interest" description="Disordered" evidence="2">
    <location>
        <begin position="594"/>
        <end position="642"/>
    </location>
</feature>